<evidence type="ECO:0000256" key="4">
    <source>
        <dbReference type="ARBA" id="ARBA00023049"/>
    </source>
</evidence>
<reference evidence="7" key="1">
    <citation type="submission" date="2021-05" db="EMBL/GenBank/DDBJ databases">
        <authorList>
            <person name="Pietrasiak N."/>
            <person name="Ward R."/>
            <person name="Stajich J.E."/>
            <person name="Kurbessoian T."/>
        </authorList>
    </citation>
    <scope>NUCLEOTIDE SEQUENCE</scope>
    <source>
        <strain evidence="7">UHER 2000/2452</strain>
    </source>
</reference>
<keyword evidence="4" id="KW-0482">Metalloprotease</keyword>
<dbReference type="GO" id="GO:0005829">
    <property type="term" value="C:cytosol"/>
    <property type="evidence" value="ECO:0007669"/>
    <property type="project" value="TreeGrafter"/>
</dbReference>
<organism evidence="7 8">
    <name type="scientific">Drouetiella hepatica Uher 2000/2452</name>
    <dbReference type="NCBI Taxonomy" id="904376"/>
    <lineage>
        <taxon>Bacteria</taxon>
        <taxon>Bacillati</taxon>
        <taxon>Cyanobacteriota</taxon>
        <taxon>Cyanophyceae</taxon>
        <taxon>Oculatellales</taxon>
        <taxon>Oculatellaceae</taxon>
        <taxon>Drouetiella</taxon>
    </lineage>
</organism>
<dbReference type="InterPro" id="IPR045569">
    <property type="entry name" value="Metalloprtase-TldD/E_C"/>
</dbReference>
<evidence type="ECO:0000256" key="3">
    <source>
        <dbReference type="ARBA" id="ARBA00022801"/>
    </source>
</evidence>
<dbReference type="PANTHER" id="PTHR30624:SF10">
    <property type="entry name" value="CONSERVED PROTEIN"/>
    <property type="match status" value="1"/>
</dbReference>
<dbReference type="Proteomes" id="UP000757435">
    <property type="component" value="Unassembled WGS sequence"/>
</dbReference>
<dbReference type="Gene3D" id="3.30.2290.10">
    <property type="entry name" value="PmbA/TldD superfamily"/>
    <property type="match status" value="1"/>
</dbReference>
<proteinExistence type="inferred from homology"/>
<evidence type="ECO:0000256" key="1">
    <source>
        <dbReference type="ARBA" id="ARBA00005836"/>
    </source>
</evidence>
<gene>
    <name evidence="7" type="ORF">KME15_02415</name>
</gene>
<dbReference type="GO" id="GO:0008237">
    <property type="term" value="F:metallopeptidase activity"/>
    <property type="evidence" value="ECO:0007669"/>
    <property type="project" value="UniProtKB-KW"/>
</dbReference>
<dbReference type="InterPro" id="IPR035068">
    <property type="entry name" value="TldD/PmbA_N"/>
</dbReference>
<dbReference type="Pfam" id="PF01523">
    <property type="entry name" value="PmbA_TldD_1st"/>
    <property type="match status" value="1"/>
</dbReference>
<evidence type="ECO:0000256" key="2">
    <source>
        <dbReference type="ARBA" id="ARBA00022670"/>
    </source>
</evidence>
<evidence type="ECO:0000259" key="6">
    <source>
        <dbReference type="Pfam" id="PF19289"/>
    </source>
</evidence>
<feature type="domain" description="Metalloprotease TldD/E C-terminal" evidence="6">
    <location>
        <begin position="234"/>
        <end position="475"/>
    </location>
</feature>
<dbReference type="SUPFAM" id="SSF111283">
    <property type="entry name" value="Putative modulator of DNA gyrase, PmbA/TldD"/>
    <property type="match status" value="1"/>
</dbReference>
<keyword evidence="2" id="KW-0645">Protease</keyword>
<dbReference type="GO" id="GO:0006508">
    <property type="term" value="P:proteolysis"/>
    <property type="evidence" value="ECO:0007669"/>
    <property type="project" value="UniProtKB-KW"/>
</dbReference>
<accession>A0A951UL06</accession>
<reference evidence="7" key="2">
    <citation type="journal article" date="2022" name="Microbiol. Resour. Announc.">
        <title>Metagenome Sequencing to Explore Phylogenomics of Terrestrial Cyanobacteria.</title>
        <authorList>
            <person name="Ward R.D."/>
            <person name="Stajich J.E."/>
            <person name="Johansen J.R."/>
            <person name="Huntemann M."/>
            <person name="Clum A."/>
            <person name="Foster B."/>
            <person name="Foster B."/>
            <person name="Roux S."/>
            <person name="Palaniappan K."/>
            <person name="Varghese N."/>
            <person name="Mukherjee S."/>
            <person name="Reddy T.B.K."/>
            <person name="Daum C."/>
            <person name="Copeland A."/>
            <person name="Chen I.A."/>
            <person name="Ivanova N.N."/>
            <person name="Kyrpides N.C."/>
            <person name="Shapiro N."/>
            <person name="Eloe-Fadrosh E.A."/>
            <person name="Pietrasiak N."/>
        </authorList>
    </citation>
    <scope>NUCLEOTIDE SEQUENCE</scope>
    <source>
        <strain evidence="7">UHER 2000/2452</strain>
    </source>
</reference>
<evidence type="ECO:0000313" key="7">
    <source>
        <dbReference type="EMBL" id="MBW4657502.1"/>
    </source>
</evidence>
<protein>
    <submittedName>
        <fullName evidence="7">TldD/PmbA family protein</fullName>
    </submittedName>
</protein>
<dbReference type="InterPro" id="IPR036059">
    <property type="entry name" value="TldD/PmbA_sf"/>
</dbReference>
<sequence>MIPELSNAIVALEDIPADWIGLRAVKETVGHRHVRDGNPQTNGKSLNRGIMVEVLAQGQIGYGATNILTLDSIRSAAQTAYRQALAASEWSLHPLTTAVRPKVVGQYLSPFVKPLDAMTPGEINDLLVRLCQTLKVSDQIVQTNATAIANETESWFVSSNGSEVYQKFLMLETHYGATAQDGAIVQQRSNNGYLAHCYQGGWELFPKADLWQRAQQVGEQAVELLTAEECPATTTTLVLAPDQMMLQIHESIGHPLELDRILGDERNYAGGSFVKASDFGELVYGSKLMNVTFNPTIAGEFASYSFDDTGAPATREHVIQDGVLLRGLGSLESQTRTGIPGVSCARASSWNRPPIDRMANLNLEPGTDSFEDLIGDIESGVYMESNCSWSIDDQRHKFQFGCEYAKLIEKGKLTKTLRNPNYRATTPQFWHSLTRVGDESTWQMYGTPYCGKGEPNQAIRVGHGSPACVFSDVEVFGGGA</sequence>
<dbReference type="Pfam" id="PF19289">
    <property type="entry name" value="PmbA_TldD_3rd"/>
    <property type="match status" value="1"/>
</dbReference>
<name>A0A951UL06_9CYAN</name>
<dbReference type="InterPro" id="IPR002510">
    <property type="entry name" value="Metalloprtase-TldD/E_N"/>
</dbReference>
<comment type="similarity">
    <text evidence="1">Belongs to the peptidase U62 family.</text>
</comment>
<comment type="caution">
    <text evidence="7">The sequence shown here is derived from an EMBL/GenBank/DDBJ whole genome shotgun (WGS) entry which is preliminary data.</text>
</comment>
<evidence type="ECO:0000259" key="5">
    <source>
        <dbReference type="Pfam" id="PF01523"/>
    </source>
</evidence>
<evidence type="ECO:0000313" key="8">
    <source>
        <dbReference type="Proteomes" id="UP000757435"/>
    </source>
</evidence>
<dbReference type="EMBL" id="JAHHHD010000002">
    <property type="protein sequence ID" value="MBW4657502.1"/>
    <property type="molecule type" value="Genomic_DNA"/>
</dbReference>
<dbReference type="PANTHER" id="PTHR30624">
    <property type="entry name" value="UNCHARACTERIZED PROTEIN TLDD AND PMBA"/>
    <property type="match status" value="1"/>
</dbReference>
<keyword evidence="3" id="KW-0378">Hydrolase</keyword>
<dbReference type="InterPro" id="IPR051463">
    <property type="entry name" value="Peptidase_U62_metallo"/>
</dbReference>
<feature type="domain" description="Metalloprotease TldD/E N-terminal" evidence="5">
    <location>
        <begin position="26"/>
        <end position="84"/>
    </location>
</feature>
<dbReference type="AlphaFoldDB" id="A0A951UL06"/>